<keyword evidence="3" id="KW-0540">Nuclease</keyword>
<keyword evidence="4" id="KW-0255">Endonuclease</keyword>
<accession>A0A1F7ICJ1</accession>
<dbReference type="STRING" id="1802056.A2954_06065"/>
<proteinExistence type="inferred from homology"/>
<name>A0A1F7ICJ1_9BACT</name>
<dbReference type="AlphaFoldDB" id="A0A1F7ICJ1"/>
<dbReference type="GO" id="GO:0004519">
    <property type="term" value="F:endonuclease activity"/>
    <property type="evidence" value="ECO:0007669"/>
    <property type="project" value="UniProtKB-KW"/>
</dbReference>
<dbReference type="GO" id="GO:0016787">
    <property type="term" value="F:hydrolase activity"/>
    <property type="evidence" value="ECO:0007669"/>
    <property type="project" value="UniProtKB-KW"/>
</dbReference>
<keyword evidence="7" id="KW-0346">Stress response</keyword>
<protein>
    <recommendedName>
        <fullName evidence="10">Addiction module toxin, HicA family</fullName>
    </recommendedName>
</protein>
<gene>
    <name evidence="8" type="ORF">A2954_06065</name>
</gene>
<sequence length="75" mass="8613">MKIKQVRPKDLLKALLKLGFIIKRQKGSHIFLERTLEGQKYFTSISLHREPLAKGTLKAILKQTSVSEVILKELL</sequence>
<reference evidence="8 9" key="1">
    <citation type="journal article" date="2016" name="Nat. Commun.">
        <title>Thousands of microbial genomes shed light on interconnected biogeochemical processes in an aquifer system.</title>
        <authorList>
            <person name="Anantharaman K."/>
            <person name="Brown C.T."/>
            <person name="Hug L.A."/>
            <person name="Sharon I."/>
            <person name="Castelle C.J."/>
            <person name="Probst A.J."/>
            <person name="Thomas B.C."/>
            <person name="Singh A."/>
            <person name="Wilkins M.J."/>
            <person name="Karaoz U."/>
            <person name="Brodie E.L."/>
            <person name="Williams K.H."/>
            <person name="Hubbard S.S."/>
            <person name="Banfield J.F."/>
        </authorList>
    </citation>
    <scope>NUCLEOTIDE SEQUENCE [LARGE SCALE GENOMIC DNA]</scope>
</reference>
<comment type="similarity">
    <text evidence="1">Belongs to the HicA mRNA interferase family.</text>
</comment>
<evidence type="ECO:0000256" key="5">
    <source>
        <dbReference type="ARBA" id="ARBA00022801"/>
    </source>
</evidence>
<dbReference type="Proteomes" id="UP000177698">
    <property type="component" value="Unassembled WGS sequence"/>
</dbReference>
<comment type="caution">
    <text evidence="8">The sequence shown here is derived from an EMBL/GenBank/DDBJ whole genome shotgun (WGS) entry which is preliminary data.</text>
</comment>
<dbReference type="GO" id="GO:0003729">
    <property type="term" value="F:mRNA binding"/>
    <property type="evidence" value="ECO:0007669"/>
    <property type="project" value="InterPro"/>
</dbReference>
<keyword evidence="6" id="KW-0694">RNA-binding</keyword>
<evidence type="ECO:0000256" key="1">
    <source>
        <dbReference type="ARBA" id="ARBA00006620"/>
    </source>
</evidence>
<evidence type="ECO:0008006" key="10">
    <source>
        <dbReference type="Google" id="ProtNLM"/>
    </source>
</evidence>
<keyword evidence="2" id="KW-1277">Toxin-antitoxin system</keyword>
<dbReference type="Pfam" id="PF07927">
    <property type="entry name" value="HicA_toxin"/>
    <property type="match status" value="1"/>
</dbReference>
<evidence type="ECO:0000313" key="8">
    <source>
        <dbReference type="EMBL" id="OGK41069.1"/>
    </source>
</evidence>
<dbReference type="EMBL" id="MGAG01000015">
    <property type="protein sequence ID" value="OGK41069.1"/>
    <property type="molecule type" value="Genomic_DNA"/>
</dbReference>
<evidence type="ECO:0000256" key="6">
    <source>
        <dbReference type="ARBA" id="ARBA00022884"/>
    </source>
</evidence>
<keyword evidence="5" id="KW-0378">Hydrolase</keyword>
<evidence type="ECO:0000256" key="3">
    <source>
        <dbReference type="ARBA" id="ARBA00022722"/>
    </source>
</evidence>
<dbReference type="SUPFAM" id="SSF54786">
    <property type="entry name" value="YcfA/nrd intein domain"/>
    <property type="match status" value="1"/>
</dbReference>
<evidence type="ECO:0000313" key="9">
    <source>
        <dbReference type="Proteomes" id="UP000177698"/>
    </source>
</evidence>
<dbReference type="InterPro" id="IPR012933">
    <property type="entry name" value="HicA_mRNA_interferase"/>
</dbReference>
<organism evidence="8 9">
    <name type="scientific">Candidatus Roizmanbacteria bacterium RIFCSPLOWO2_01_FULL_37_12</name>
    <dbReference type="NCBI Taxonomy" id="1802056"/>
    <lineage>
        <taxon>Bacteria</taxon>
        <taxon>Candidatus Roizmaniibacteriota</taxon>
    </lineage>
</organism>
<evidence type="ECO:0000256" key="4">
    <source>
        <dbReference type="ARBA" id="ARBA00022759"/>
    </source>
</evidence>
<dbReference type="InterPro" id="IPR038570">
    <property type="entry name" value="HicA_sf"/>
</dbReference>
<dbReference type="Gene3D" id="3.30.920.30">
    <property type="entry name" value="Hypothetical protein"/>
    <property type="match status" value="1"/>
</dbReference>
<evidence type="ECO:0000256" key="7">
    <source>
        <dbReference type="ARBA" id="ARBA00023016"/>
    </source>
</evidence>
<evidence type="ECO:0000256" key="2">
    <source>
        <dbReference type="ARBA" id="ARBA00022649"/>
    </source>
</evidence>